<feature type="transmembrane region" description="Helical" evidence="5">
    <location>
        <begin position="233"/>
        <end position="255"/>
    </location>
</feature>
<dbReference type="InterPro" id="IPR020846">
    <property type="entry name" value="MFS_dom"/>
</dbReference>
<feature type="transmembrane region" description="Helical" evidence="5">
    <location>
        <begin position="298"/>
        <end position="317"/>
    </location>
</feature>
<dbReference type="InterPro" id="IPR036259">
    <property type="entry name" value="MFS_trans_sf"/>
</dbReference>
<feature type="transmembrane region" description="Helical" evidence="5">
    <location>
        <begin position="78"/>
        <end position="95"/>
    </location>
</feature>
<dbReference type="Proteomes" id="UP000297318">
    <property type="component" value="Unassembled WGS sequence"/>
</dbReference>
<evidence type="ECO:0000256" key="5">
    <source>
        <dbReference type="SAM" id="Phobius"/>
    </source>
</evidence>
<evidence type="ECO:0000256" key="3">
    <source>
        <dbReference type="ARBA" id="ARBA00022989"/>
    </source>
</evidence>
<protein>
    <submittedName>
        <fullName evidence="7">MFS transporter</fullName>
    </submittedName>
</protein>
<proteinExistence type="predicted"/>
<feature type="transmembrane region" description="Helical" evidence="5">
    <location>
        <begin position="101"/>
        <end position="123"/>
    </location>
</feature>
<dbReference type="GO" id="GO:0022857">
    <property type="term" value="F:transmembrane transporter activity"/>
    <property type="evidence" value="ECO:0007669"/>
    <property type="project" value="InterPro"/>
</dbReference>
<evidence type="ECO:0000256" key="2">
    <source>
        <dbReference type="ARBA" id="ARBA00022692"/>
    </source>
</evidence>
<name>A0A4Z1E3T9_9MICO</name>
<feature type="transmembrane region" description="Helical" evidence="5">
    <location>
        <begin position="267"/>
        <end position="286"/>
    </location>
</feature>
<dbReference type="Pfam" id="PF07690">
    <property type="entry name" value="MFS_1"/>
    <property type="match status" value="1"/>
</dbReference>
<accession>A0A4Z1E3T9</accession>
<dbReference type="AlphaFoldDB" id="A0A4Z1E3T9"/>
<dbReference type="GO" id="GO:0005886">
    <property type="term" value="C:plasma membrane"/>
    <property type="evidence" value="ECO:0007669"/>
    <property type="project" value="UniProtKB-SubCell"/>
</dbReference>
<sequence length="432" mass="43845">MNVRVRAGALPLLAVVLTALNLRTAVTGFTPLLELIGADLGFGPSLYGVLGTIVTASFAVFGLLAASVARRVGLERTIAIAVALTTAGIVLRALSPSTAMLVISTVIAFTGVGASNVLVIPLVKKYFSAHLKAVSSLYIALLQVGQFVAPLLALPVALAVGWRWAIGMWAVLTAVAVVLWIALAARARRAERRSLVADASATLDAPVDGSPFTSPFAPPPAPARLVGAWRTPLLWSLVLMMGITSLNVHAVFTWLPAILVDAGADPASGGALLALFSVLGLPAAFVVPPLAIRLRNPFVIVAVCTVLMVGGYAGLLLSPGAGAVVWVVLLGLGVSTFPLCLTLVNARTSTTAGSTVLSGAMQGVGYAIACLGPFGTGALYAATGAWTGSFIVLFASLAVMLVAGWIACRPATLEEQVGGLAVSAGAAGAGVR</sequence>
<dbReference type="SUPFAM" id="SSF103473">
    <property type="entry name" value="MFS general substrate transporter"/>
    <property type="match status" value="1"/>
</dbReference>
<keyword evidence="8" id="KW-1185">Reference proteome</keyword>
<dbReference type="RefSeq" id="WP_158292603.1">
    <property type="nucleotide sequence ID" value="NZ_RHPJ01000002.1"/>
</dbReference>
<reference evidence="7 8" key="1">
    <citation type="submission" date="2018-11" db="EMBL/GenBank/DDBJ databases">
        <title>Complete genome sequencing of the Actinobacteria Serinibacter sp. K3-2.</title>
        <authorList>
            <person name="Rakitin A.L."/>
            <person name="Beletsky A.V."/>
            <person name="Mardanov A.V."/>
            <person name="Ravin N.V."/>
            <person name="Gromova A.S."/>
            <person name="Filippova S.N."/>
            <person name="Gal'Chenko V.F."/>
        </authorList>
    </citation>
    <scope>NUCLEOTIDE SEQUENCE [LARGE SCALE GENOMIC DNA]</scope>
    <source>
        <strain evidence="7 8">K3-2</strain>
    </source>
</reference>
<evidence type="ECO:0000256" key="4">
    <source>
        <dbReference type="ARBA" id="ARBA00023136"/>
    </source>
</evidence>
<feature type="transmembrane region" description="Helical" evidence="5">
    <location>
        <begin position="135"/>
        <end position="158"/>
    </location>
</feature>
<comment type="caution">
    <text evidence="7">The sequence shown here is derived from an EMBL/GenBank/DDBJ whole genome shotgun (WGS) entry which is preliminary data.</text>
</comment>
<evidence type="ECO:0000313" key="7">
    <source>
        <dbReference type="EMBL" id="TGO05432.1"/>
    </source>
</evidence>
<feature type="transmembrane region" description="Helical" evidence="5">
    <location>
        <begin position="364"/>
        <end position="382"/>
    </location>
</feature>
<dbReference type="Gene3D" id="1.20.1250.20">
    <property type="entry name" value="MFS general substrate transporter like domains"/>
    <property type="match status" value="1"/>
</dbReference>
<feature type="transmembrane region" description="Helical" evidence="5">
    <location>
        <begin position="45"/>
        <end position="66"/>
    </location>
</feature>
<comment type="subcellular location">
    <subcellularLocation>
        <location evidence="1">Cell membrane</location>
        <topology evidence="1">Multi-pass membrane protein</topology>
    </subcellularLocation>
</comment>
<feature type="transmembrane region" description="Helical" evidence="5">
    <location>
        <begin position="323"/>
        <end position="344"/>
    </location>
</feature>
<gene>
    <name evidence="7" type="ORF">SERN_1436</name>
</gene>
<keyword evidence="2 5" id="KW-0812">Transmembrane</keyword>
<evidence type="ECO:0000313" key="8">
    <source>
        <dbReference type="Proteomes" id="UP000297318"/>
    </source>
</evidence>
<dbReference type="InterPro" id="IPR011701">
    <property type="entry name" value="MFS"/>
</dbReference>
<keyword evidence="3 5" id="KW-1133">Transmembrane helix</keyword>
<dbReference type="PANTHER" id="PTHR23523:SF2">
    <property type="entry name" value="2-NITROIMIDAZOLE TRANSPORTER"/>
    <property type="match status" value="1"/>
</dbReference>
<keyword evidence="4 5" id="KW-0472">Membrane</keyword>
<dbReference type="PROSITE" id="PS50850">
    <property type="entry name" value="MFS"/>
    <property type="match status" value="1"/>
</dbReference>
<feature type="transmembrane region" description="Helical" evidence="5">
    <location>
        <begin position="388"/>
        <end position="408"/>
    </location>
</feature>
<dbReference type="InterPro" id="IPR052524">
    <property type="entry name" value="MFS_Cyanate_Porter"/>
</dbReference>
<organism evidence="7 8">
    <name type="scientific">Serinibacter arcticus</name>
    <dbReference type="NCBI Taxonomy" id="1655435"/>
    <lineage>
        <taxon>Bacteria</taxon>
        <taxon>Bacillati</taxon>
        <taxon>Actinomycetota</taxon>
        <taxon>Actinomycetes</taxon>
        <taxon>Micrococcales</taxon>
        <taxon>Beutenbergiaceae</taxon>
        <taxon>Serinibacter</taxon>
    </lineage>
</organism>
<evidence type="ECO:0000256" key="1">
    <source>
        <dbReference type="ARBA" id="ARBA00004651"/>
    </source>
</evidence>
<feature type="transmembrane region" description="Helical" evidence="5">
    <location>
        <begin position="164"/>
        <end position="185"/>
    </location>
</feature>
<dbReference type="OrthoDB" id="5317164at2"/>
<evidence type="ECO:0000259" key="6">
    <source>
        <dbReference type="PROSITE" id="PS50850"/>
    </source>
</evidence>
<dbReference type="EMBL" id="RHPJ01000002">
    <property type="protein sequence ID" value="TGO05432.1"/>
    <property type="molecule type" value="Genomic_DNA"/>
</dbReference>
<dbReference type="PANTHER" id="PTHR23523">
    <property type="match status" value="1"/>
</dbReference>
<feature type="domain" description="Major facilitator superfamily (MFS) profile" evidence="6">
    <location>
        <begin position="7"/>
        <end position="412"/>
    </location>
</feature>